<dbReference type="SMART" id="SM01234">
    <property type="entry name" value="Haemolytic"/>
    <property type="match status" value="1"/>
</dbReference>
<gene>
    <name evidence="1" type="ORF">CEK71_07360</name>
</gene>
<dbReference type="Pfam" id="PF01809">
    <property type="entry name" value="YidD"/>
    <property type="match status" value="1"/>
</dbReference>
<reference evidence="1 2" key="1">
    <citation type="submission" date="2017-06" db="EMBL/GenBank/DDBJ databases">
        <title>Genome Sequencing of the methanotroph Methylovulum psychrotolerants str. HV10-M2 isolated from a high-altitude environment.</title>
        <authorList>
            <person name="Mateos-Rivera A."/>
        </authorList>
    </citation>
    <scope>NUCLEOTIDE SEQUENCE [LARGE SCALE GENOMIC DNA]</scope>
    <source>
        <strain evidence="1 2">HV10_M2</strain>
    </source>
</reference>
<dbReference type="KEGG" id="mpsy:CEK71_07360"/>
<dbReference type="RefSeq" id="WP_088618783.1">
    <property type="nucleotide sequence ID" value="NZ_CP022129.1"/>
</dbReference>
<dbReference type="AlphaFoldDB" id="A0A1Z4BX96"/>
<proteinExistence type="predicted"/>
<dbReference type="NCBIfam" id="TIGR00278">
    <property type="entry name" value="membrane protein insertion efficiency factor YidD"/>
    <property type="match status" value="1"/>
</dbReference>
<accession>A0A1Z4BX96</accession>
<name>A0A1Z4BX96_9GAMM</name>
<evidence type="ECO:0000313" key="1">
    <source>
        <dbReference type="EMBL" id="ASF45908.1"/>
    </source>
</evidence>
<evidence type="ECO:0008006" key="3">
    <source>
        <dbReference type="Google" id="ProtNLM"/>
    </source>
</evidence>
<evidence type="ECO:0000313" key="2">
    <source>
        <dbReference type="Proteomes" id="UP000197019"/>
    </source>
</evidence>
<dbReference type="EMBL" id="CP022129">
    <property type="protein sequence ID" value="ASF45908.1"/>
    <property type="molecule type" value="Genomic_DNA"/>
</dbReference>
<dbReference type="OrthoDB" id="6629784at2"/>
<organism evidence="1 2">
    <name type="scientific">Methylovulum psychrotolerans</name>
    <dbReference type="NCBI Taxonomy" id="1704499"/>
    <lineage>
        <taxon>Bacteria</taxon>
        <taxon>Pseudomonadati</taxon>
        <taxon>Pseudomonadota</taxon>
        <taxon>Gammaproteobacteria</taxon>
        <taxon>Methylococcales</taxon>
        <taxon>Methylococcaceae</taxon>
        <taxon>Methylovulum</taxon>
    </lineage>
</organism>
<dbReference type="Proteomes" id="UP000197019">
    <property type="component" value="Chromosome"/>
</dbReference>
<keyword evidence="2" id="KW-1185">Reference proteome</keyword>
<dbReference type="InterPro" id="IPR002696">
    <property type="entry name" value="Membr_insert_effic_factor_YidD"/>
</dbReference>
<protein>
    <recommendedName>
        <fullName evidence="3">Membrane protein insertion efficiency factor YidD</fullName>
    </recommendedName>
</protein>
<sequence length="124" mass="14061">MLTQSLALAITGYQKYLSPYKGFCCAHRVWHGELSCSEYTKQTLLQNGVWRSLPKIRARFQACKAAALALSEQHNRERDYNRKKWRDKTGDFCECCNPLELISSEGCSFFHIDCGGIDACACTP</sequence>